<dbReference type="RefSeq" id="WP_272093621.1">
    <property type="nucleotide sequence ID" value="NZ_JAQNDK010000001.1"/>
</dbReference>
<dbReference type="EMBL" id="JAQNDK010000001">
    <property type="protein sequence ID" value="MDC0676847.1"/>
    <property type="molecule type" value="Genomic_DNA"/>
</dbReference>
<dbReference type="Proteomes" id="UP001217485">
    <property type="component" value="Unassembled WGS sequence"/>
</dbReference>
<name>A0ABT5BRQ5_9BACT</name>
<proteinExistence type="predicted"/>
<gene>
    <name evidence="1" type="ORF">POL72_03775</name>
</gene>
<reference evidence="1 2" key="1">
    <citation type="submission" date="2023-01" db="EMBL/GenBank/DDBJ databases">
        <title>Minimal conservation of predation-associated metabolite biosynthetic gene clusters underscores biosynthetic potential of Myxococcota including descriptions for ten novel species: Archangium lansinium sp. nov., Myxococcus landrumus sp. nov., Nannocystis bai.</title>
        <authorList>
            <person name="Ahearne A."/>
            <person name="Stevens C."/>
            <person name="Dowd S."/>
        </authorList>
    </citation>
    <scope>NUCLEOTIDE SEQUENCE [LARGE SCALE GENOMIC DNA]</scope>
    <source>
        <strain evidence="1 2">WIWO2</strain>
    </source>
</reference>
<comment type="caution">
    <text evidence="1">The sequence shown here is derived from an EMBL/GenBank/DDBJ whole genome shotgun (WGS) entry which is preliminary data.</text>
</comment>
<accession>A0ABT5BRQ5</accession>
<sequence length="264" mass="29155">MTDVLRGTDFVAGLPEHACAAREEAILEAVQAGYLAPISWVPVYSQLDDRRATFLVSADALRIGDAEDSVRVNASARTTQRIADLLECALLTTHLCDLVWEQASVRIPPCIGAPDATMASTSRMLEHHRRVEEHVAGRTGLIENVGKHWVLTNRLADRPDRAANYGWFDPGAAHRYGQHTLWQPLGLAHDPDHVDYSQVVRLVRRRCTVDDTERDLLEVMTDPALAGLLSSEGPLHVFRLPGVPEEARVAARPKDRADPAPEDT</sequence>
<protein>
    <submittedName>
        <fullName evidence="1">Uncharacterized protein</fullName>
    </submittedName>
</protein>
<keyword evidence="2" id="KW-1185">Reference proteome</keyword>
<organism evidence="1 2">
    <name type="scientific">Sorangium atrum</name>
    <dbReference type="NCBI Taxonomy" id="2995308"/>
    <lineage>
        <taxon>Bacteria</taxon>
        <taxon>Pseudomonadati</taxon>
        <taxon>Myxococcota</taxon>
        <taxon>Polyangia</taxon>
        <taxon>Polyangiales</taxon>
        <taxon>Polyangiaceae</taxon>
        <taxon>Sorangium</taxon>
    </lineage>
</organism>
<evidence type="ECO:0000313" key="2">
    <source>
        <dbReference type="Proteomes" id="UP001217485"/>
    </source>
</evidence>
<evidence type="ECO:0000313" key="1">
    <source>
        <dbReference type="EMBL" id="MDC0676847.1"/>
    </source>
</evidence>